<dbReference type="EMBL" id="NFIJ01000021">
    <property type="protein sequence ID" value="OUO03561.1"/>
    <property type="molecule type" value="Genomic_DNA"/>
</dbReference>
<comment type="caution">
    <text evidence="2">The sequence shown here is derived from an EMBL/GenBank/DDBJ whole genome shotgun (WGS) entry which is preliminary data.</text>
</comment>
<dbReference type="RefSeq" id="WP_087375664.1">
    <property type="nucleotide sequence ID" value="NZ_NFIJ01000021.1"/>
</dbReference>
<feature type="chain" id="PRO_5040479208" description="DUF5640 domain-containing protein" evidence="1">
    <location>
        <begin position="27"/>
        <end position="131"/>
    </location>
</feature>
<proteinExistence type="predicted"/>
<feature type="signal peptide" evidence="1">
    <location>
        <begin position="1"/>
        <end position="26"/>
    </location>
</feature>
<gene>
    <name evidence="2" type="ORF">B5F96_15225</name>
</gene>
<evidence type="ECO:0008006" key="4">
    <source>
        <dbReference type="Google" id="ProtNLM"/>
    </source>
</evidence>
<evidence type="ECO:0000313" key="3">
    <source>
        <dbReference type="Proteomes" id="UP000195975"/>
    </source>
</evidence>
<protein>
    <recommendedName>
        <fullName evidence="4">DUF5640 domain-containing protein</fullName>
    </recommendedName>
</protein>
<dbReference type="Proteomes" id="UP000195975">
    <property type="component" value="Unassembled WGS sequence"/>
</dbReference>
<organism evidence="2 3">
    <name type="scientific">Parabacteroides johnsonii</name>
    <dbReference type="NCBI Taxonomy" id="387661"/>
    <lineage>
        <taxon>Bacteria</taxon>
        <taxon>Pseudomonadati</taxon>
        <taxon>Bacteroidota</taxon>
        <taxon>Bacteroidia</taxon>
        <taxon>Bacteroidales</taxon>
        <taxon>Tannerellaceae</taxon>
        <taxon>Parabacteroides</taxon>
    </lineage>
</organism>
<dbReference type="Gene3D" id="2.40.128.360">
    <property type="match status" value="1"/>
</dbReference>
<accession>A0A9Q5SP19</accession>
<evidence type="ECO:0000256" key="1">
    <source>
        <dbReference type="SAM" id="SignalP"/>
    </source>
</evidence>
<keyword evidence="1" id="KW-0732">Signal</keyword>
<evidence type="ECO:0000313" key="2">
    <source>
        <dbReference type="EMBL" id="OUO03561.1"/>
    </source>
</evidence>
<dbReference type="AlphaFoldDB" id="A0A9Q5SP19"/>
<sequence>MNFNNNMKQVLHILLTLLLLFTFSCNDDNVNNDNNSILIGSWGEQFPADEFFELTFYNDDTGVMTVYYNEGKKKSPDPFTYSFDKNTMRLVIVFDSDPEPPIVYDVKVSEGWLKLDCISGDFEDFSMYKIK</sequence>
<name>A0A9Q5SP19_9BACT</name>
<reference evidence="3" key="1">
    <citation type="submission" date="2017-04" db="EMBL/GenBank/DDBJ databases">
        <title>Function of individual gut microbiota members based on whole genome sequencing of pure cultures obtained from chicken caecum.</title>
        <authorList>
            <person name="Medvecky M."/>
            <person name="Cejkova D."/>
            <person name="Polansky O."/>
            <person name="Karasova D."/>
            <person name="Kubasova T."/>
            <person name="Cizek A."/>
            <person name="Rychlik I."/>
        </authorList>
    </citation>
    <scope>NUCLEOTIDE SEQUENCE [LARGE SCALE GENOMIC DNA]</scope>
    <source>
        <strain evidence="3">An42</strain>
    </source>
</reference>